<proteinExistence type="predicted"/>
<name>A0ABR7PSQ4_9BURK</name>
<accession>A0ABR7PSQ4</accession>
<keyword evidence="2" id="KW-1185">Reference proteome</keyword>
<organism evidence="1 2">
    <name type="scientific">Paraburkholderia podalyriae</name>
    <dbReference type="NCBI Taxonomy" id="1938811"/>
    <lineage>
        <taxon>Bacteria</taxon>
        <taxon>Pseudomonadati</taxon>
        <taxon>Pseudomonadota</taxon>
        <taxon>Betaproteobacteria</taxon>
        <taxon>Burkholderiales</taxon>
        <taxon>Burkholderiaceae</taxon>
        <taxon>Paraburkholderia</taxon>
    </lineage>
</organism>
<gene>
    <name evidence="1" type="ORF">F6X42_22775</name>
</gene>
<comment type="caution">
    <text evidence="1">The sequence shown here is derived from an EMBL/GenBank/DDBJ whole genome shotgun (WGS) entry which is preliminary data.</text>
</comment>
<dbReference type="RefSeq" id="WP_187636313.1">
    <property type="nucleotide sequence ID" value="NZ_VZQQ01000019.1"/>
</dbReference>
<evidence type="ECO:0008006" key="3">
    <source>
        <dbReference type="Google" id="ProtNLM"/>
    </source>
</evidence>
<dbReference type="EMBL" id="VZQQ01000019">
    <property type="protein sequence ID" value="MBC8749308.1"/>
    <property type="molecule type" value="Genomic_DNA"/>
</dbReference>
<evidence type="ECO:0000313" key="2">
    <source>
        <dbReference type="Proteomes" id="UP000736373"/>
    </source>
</evidence>
<dbReference type="Proteomes" id="UP000736373">
    <property type="component" value="Unassembled WGS sequence"/>
</dbReference>
<evidence type="ECO:0000313" key="1">
    <source>
        <dbReference type="EMBL" id="MBC8749308.1"/>
    </source>
</evidence>
<reference evidence="1 2" key="1">
    <citation type="submission" date="2019-09" db="EMBL/GenBank/DDBJ databases">
        <title>Paraburkholderia podalyriae sp. nov., A South African Podalyria-associated rhizobium.</title>
        <authorList>
            <person name="Mavima L."/>
            <person name="Beukes C.W."/>
            <person name="Palmer M."/>
            <person name="De Meyer S.E."/>
            <person name="James E.K."/>
            <person name="Maluk M."/>
            <person name="Avontuur J.R."/>
            <person name="Chan W.Y."/>
            <person name="Venter S.N."/>
            <person name="Steenkamp E.T."/>
        </authorList>
    </citation>
    <scope>NUCLEOTIDE SEQUENCE [LARGE SCALE GENOMIC DNA]</scope>
    <source>
        <strain evidence="1 2">WC7.3b</strain>
    </source>
</reference>
<protein>
    <recommendedName>
        <fullName evidence="3">Cysteine dioxygenase</fullName>
    </recommendedName>
</protein>
<sequence length="199" mass="22496">MSYATRALSNSEGISKSFLYGAQHQLGFFKFVVFESAGAFNRRVRFNFWSNGEAEHLDVHDHAYGFASKIIAGTLEQHKFTEKASGDRYRRFAFHSTDHSCDPMESDVKNVHISRISTSLFHSENVYYLSATELHSVRALGGPVVTVQLQDVVVEKIVSVFRPERISRDRSSDFARPLNEREMGAQLQSMVAAIAEEDQ</sequence>